<keyword evidence="3" id="KW-1185">Reference proteome</keyword>
<dbReference type="RefSeq" id="WP_386160891.1">
    <property type="nucleotide sequence ID" value="NZ_JBHMBS010000016.1"/>
</dbReference>
<dbReference type="Proteomes" id="UP001589610">
    <property type="component" value="Unassembled WGS sequence"/>
</dbReference>
<evidence type="ECO:0008006" key="4">
    <source>
        <dbReference type="Google" id="ProtNLM"/>
    </source>
</evidence>
<reference evidence="2 3" key="1">
    <citation type="submission" date="2024-09" db="EMBL/GenBank/DDBJ databases">
        <authorList>
            <person name="Sun Q."/>
            <person name="Mori K."/>
        </authorList>
    </citation>
    <scope>NUCLEOTIDE SEQUENCE [LARGE SCALE GENOMIC DNA]</scope>
    <source>
        <strain evidence="2 3">JCM 3028</strain>
    </source>
</reference>
<evidence type="ECO:0000313" key="3">
    <source>
        <dbReference type="Proteomes" id="UP001589610"/>
    </source>
</evidence>
<evidence type="ECO:0000313" key="2">
    <source>
        <dbReference type="EMBL" id="MFB9679477.1"/>
    </source>
</evidence>
<feature type="chain" id="PRO_5045572479" description="Secreted protein" evidence="1">
    <location>
        <begin position="28"/>
        <end position="93"/>
    </location>
</feature>
<organism evidence="2 3">
    <name type="scientific">Streptosporangium vulgare</name>
    <dbReference type="NCBI Taxonomy" id="46190"/>
    <lineage>
        <taxon>Bacteria</taxon>
        <taxon>Bacillati</taxon>
        <taxon>Actinomycetota</taxon>
        <taxon>Actinomycetes</taxon>
        <taxon>Streptosporangiales</taxon>
        <taxon>Streptosporangiaceae</taxon>
        <taxon>Streptosporangium</taxon>
    </lineage>
</organism>
<dbReference type="EMBL" id="JBHMBS010000016">
    <property type="protein sequence ID" value="MFB9679477.1"/>
    <property type="molecule type" value="Genomic_DNA"/>
</dbReference>
<protein>
    <recommendedName>
        <fullName evidence="4">Secreted protein</fullName>
    </recommendedName>
</protein>
<accession>A0ABV5TK29</accession>
<keyword evidence="1" id="KW-0732">Signal</keyword>
<comment type="caution">
    <text evidence="2">The sequence shown here is derived from an EMBL/GenBank/DDBJ whole genome shotgun (WGS) entry which is preliminary data.</text>
</comment>
<name>A0ABV5TK29_9ACTN</name>
<sequence>MGIRMRALSAGLFAVAAFVLTGGVATAASTGQSTGAASFGALDYWRYHGQYQTRGQCAAVGEEYLWPHNPAGADDYECLAAAGGWELWLIFGS</sequence>
<evidence type="ECO:0000256" key="1">
    <source>
        <dbReference type="SAM" id="SignalP"/>
    </source>
</evidence>
<proteinExistence type="predicted"/>
<feature type="signal peptide" evidence="1">
    <location>
        <begin position="1"/>
        <end position="27"/>
    </location>
</feature>
<gene>
    <name evidence="2" type="ORF">ACFFRH_28685</name>
</gene>